<feature type="active site" description="Phosphocysteine intermediate" evidence="1">
    <location>
        <position position="279"/>
    </location>
</feature>
<dbReference type="OrthoDB" id="271628at2759"/>
<dbReference type="Proteomes" id="UP000070544">
    <property type="component" value="Unassembled WGS sequence"/>
</dbReference>
<dbReference type="EMBL" id="KQ965780">
    <property type="protein sequence ID" value="KXS13242.1"/>
    <property type="molecule type" value="Genomic_DNA"/>
</dbReference>
<gene>
    <name evidence="5" type="ORF">M427DRAFT_136686</name>
</gene>
<dbReference type="PANTHER" id="PTHR10807:SF128">
    <property type="entry name" value="PHOSPHATIDYLINOSITOL-3,5-BISPHOSPHATE 3-PHOSPHATASE"/>
    <property type="match status" value="1"/>
</dbReference>
<dbReference type="GO" id="GO:0005737">
    <property type="term" value="C:cytoplasm"/>
    <property type="evidence" value="ECO:0007669"/>
    <property type="project" value="TreeGrafter"/>
</dbReference>
<evidence type="ECO:0000313" key="6">
    <source>
        <dbReference type="Proteomes" id="UP000070544"/>
    </source>
</evidence>
<protein>
    <submittedName>
        <fullName evidence="5">Phosphatases II</fullName>
    </submittedName>
</protein>
<dbReference type="GO" id="GO:0046856">
    <property type="term" value="P:phosphatidylinositol dephosphorylation"/>
    <property type="evidence" value="ECO:0007669"/>
    <property type="project" value="TreeGrafter"/>
</dbReference>
<evidence type="ECO:0000313" key="5">
    <source>
        <dbReference type="EMBL" id="KXS13242.1"/>
    </source>
</evidence>
<dbReference type="GO" id="GO:0016020">
    <property type="term" value="C:membrane"/>
    <property type="evidence" value="ECO:0007669"/>
    <property type="project" value="TreeGrafter"/>
</dbReference>
<evidence type="ECO:0000259" key="4">
    <source>
        <dbReference type="PROSITE" id="PS51339"/>
    </source>
</evidence>
<feature type="region of interest" description="Disordered" evidence="3">
    <location>
        <begin position="345"/>
        <end position="382"/>
    </location>
</feature>
<feature type="compositionally biased region" description="Low complexity" evidence="3">
    <location>
        <begin position="359"/>
        <end position="369"/>
    </location>
</feature>
<proteinExistence type="predicted"/>
<dbReference type="PROSITE" id="PS00383">
    <property type="entry name" value="TYR_PHOSPHATASE_1"/>
    <property type="match status" value="1"/>
</dbReference>
<name>A0A139A8V7_GONPJ</name>
<dbReference type="InterPro" id="IPR030564">
    <property type="entry name" value="Myotubularin"/>
</dbReference>
<dbReference type="PROSITE" id="PS51339">
    <property type="entry name" value="PPASE_MYOTUBULARIN"/>
    <property type="match status" value="1"/>
</dbReference>
<evidence type="ECO:0000256" key="1">
    <source>
        <dbReference type="PIRSR" id="PIRSR630564-1"/>
    </source>
</evidence>
<evidence type="ECO:0000256" key="3">
    <source>
        <dbReference type="SAM" id="MobiDB-lite"/>
    </source>
</evidence>
<feature type="region of interest" description="Disordered" evidence="3">
    <location>
        <begin position="53"/>
        <end position="76"/>
    </location>
</feature>
<reference evidence="5 6" key="1">
    <citation type="journal article" date="2015" name="Genome Biol. Evol.">
        <title>Phylogenomic analyses indicate that early fungi evolved digesting cell walls of algal ancestors of land plants.</title>
        <authorList>
            <person name="Chang Y."/>
            <person name="Wang S."/>
            <person name="Sekimoto S."/>
            <person name="Aerts A.L."/>
            <person name="Choi C."/>
            <person name="Clum A."/>
            <person name="LaButti K.M."/>
            <person name="Lindquist E.A."/>
            <person name="Yee Ngan C."/>
            <person name="Ohm R.A."/>
            <person name="Salamov A.A."/>
            <person name="Grigoriev I.V."/>
            <person name="Spatafora J.W."/>
            <person name="Berbee M.L."/>
        </authorList>
    </citation>
    <scope>NUCLEOTIDE SEQUENCE [LARGE SCALE GENOMIC DNA]</scope>
    <source>
        <strain evidence="5 6">JEL478</strain>
    </source>
</reference>
<dbReference type="InterPro" id="IPR010569">
    <property type="entry name" value="Myotubularin-like_Pase_dom"/>
</dbReference>
<sequence length="741" mass="81522">MALDVLSREVERMGPGWALLPVNHSFNAIPTYPPSLPLPSTLASVLLPPSSPQFPFPRSTHPSTPSIPPTPSPSLGNLASFRSRSRVPSLSWAAPGRAILRSSQPLVGMLGARCFEDEKLITEAVRVATASALAIDRRRHTVDFSELDDGWAGVGLVANSPPRSGFQMPPSSDYVPFCIMDLRSYTAALGQMGVTGGGYENAENYPTRGTPVLFLSLGNIHAVSTAHAALLKGLASKDVEGWYGRVESSGWHGLVAEVLRASWEVADRVGSGAVTLVHCTDGWDRTSQVVALAQIILDPFYRTMEGLKTLIQKEFITYGHPFRARHPTPTITLYNQSTSPPLQPLFSTQFQSAEPPPGRRSSPVVSSQPSRERTSAQIAPEYVPPPHSPSPIFLLFLTCVRHLILEHSTRFEYHTGLLLVLARAVSGDGPFGDFLFNNMLERQIIGAGERTGSVWRWIDDRSWLFHNTHYDPVEADLARGTKAGWFPNGVQWSDEMALHFPSVDQNPVGLWDDLYLEDLQPIVRLFSLPPSAALLLPPYARELLSKRNIEIAQGLHRLAAARARRTARSMLTSWRTHVLSRRKSAWEANVIGRWAAEHIVSVAVARVGELDRNKPRGLEEFALHVSPKSVGMGLRATRVRRKVGADGKVKEVELGIEEDGPPRLRRSLVDEHPLESSQGQGAPANSSAENGWVTMGREAAPDVEIVFFLEEADWRDIEYSPAANPASAIERQMSDAMRDIL</sequence>
<dbReference type="InterPro" id="IPR029021">
    <property type="entry name" value="Prot-tyrosine_phosphatase-like"/>
</dbReference>
<dbReference type="AlphaFoldDB" id="A0A139A8V7"/>
<dbReference type="GO" id="GO:0004438">
    <property type="term" value="F:phosphatidylinositol-3-phosphate phosphatase activity"/>
    <property type="evidence" value="ECO:0007669"/>
    <property type="project" value="TreeGrafter"/>
</dbReference>
<feature type="binding site" evidence="2">
    <location>
        <begin position="279"/>
        <end position="285"/>
    </location>
    <ligand>
        <name>substrate</name>
    </ligand>
</feature>
<feature type="binding site" evidence="2">
    <location>
        <begin position="219"/>
        <end position="220"/>
    </location>
    <ligand>
        <name>substrate</name>
    </ligand>
</feature>
<accession>A0A139A8V7</accession>
<dbReference type="PANTHER" id="PTHR10807">
    <property type="entry name" value="MYOTUBULARIN-RELATED"/>
    <property type="match status" value="1"/>
</dbReference>
<evidence type="ECO:0000256" key="2">
    <source>
        <dbReference type="PIRSR" id="PIRSR630564-2"/>
    </source>
</evidence>
<dbReference type="Pfam" id="PF06602">
    <property type="entry name" value="Myotub-related"/>
    <property type="match status" value="1"/>
</dbReference>
<dbReference type="STRING" id="1344416.A0A139A8V7"/>
<keyword evidence="6" id="KW-1185">Reference proteome</keyword>
<organism evidence="5 6">
    <name type="scientific">Gonapodya prolifera (strain JEL478)</name>
    <name type="common">Monoblepharis prolifera</name>
    <dbReference type="NCBI Taxonomy" id="1344416"/>
    <lineage>
        <taxon>Eukaryota</taxon>
        <taxon>Fungi</taxon>
        <taxon>Fungi incertae sedis</taxon>
        <taxon>Chytridiomycota</taxon>
        <taxon>Chytridiomycota incertae sedis</taxon>
        <taxon>Monoblepharidomycetes</taxon>
        <taxon>Monoblepharidales</taxon>
        <taxon>Gonapodyaceae</taxon>
        <taxon>Gonapodya</taxon>
    </lineage>
</organism>
<feature type="domain" description="Myotubularin phosphatase" evidence="4">
    <location>
        <begin position="1"/>
        <end position="515"/>
    </location>
</feature>
<dbReference type="InterPro" id="IPR016130">
    <property type="entry name" value="Tyr_Pase_AS"/>
</dbReference>
<dbReference type="SUPFAM" id="SSF52799">
    <property type="entry name" value="(Phosphotyrosine protein) phosphatases II"/>
    <property type="match status" value="1"/>
</dbReference>